<evidence type="ECO:0000313" key="4">
    <source>
        <dbReference type="Proteomes" id="UP000324222"/>
    </source>
</evidence>
<name>A0A5B7G835_PORTR</name>
<gene>
    <name evidence="3" type="ORF">E2C01_050104</name>
</gene>
<evidence type="ECO:0000313" key="3">
    <source>
        <dbReference type="EMBL" id="MPC56151.1"/>
    </source>
</evidence>
<feature type="chain" id="PRO_5022994233" evidence="2">
    <location>
        <begin position="16"/>
        <end position="111"/>
    </location>
</feature>
<protein>
    <submittedName>
        <fullName evidence="3">Uncharacterized protein</fullName>
    </submittedName>
</protein>
<comment type="caution">
    <text evidence="3">The sequence shown here is derived from an EMBL/GenBank/DDBJ whole genome shotgun (WGS) entry which is preliminary data.</text>
</comment>
<evidence type="ECO:0000256" key="1">
    <source>
        <dbReference type="SAM" id="MobiDB-lite"/>
    </source>
</evidence>
<proteinExistence type="predicted"/>
<dbReference type="Proteomes" id="UP000324222">
    <property type="component" value="Unassembled WGS sequence"/>
</dbReference>
<reference evidence="3 4" key="1">
    <citation type="submission" date="2019-05" db="EMBL/GenBank/DDBJ databases">
        <title>Another draft genome of Portunus trituberculatus and its Hox gene families provides insights of decapod evolution.</title>
        <authorList>
            <person name="Jeong J.-H."/>
            <person name="Song I."/>
            <person name="Kim S."/>
            <person name="Choi T."/>
            <person name="Kim D."/>
            <person name="Ryu S."/>
            <person name="Kim W."/>
        </authorList>
    </citation>
    <scope>NUCLEOTIDE SEQUENCE [LARGE SCALE GENOMIC DNA]</scope>
    <source>
        <tissue evidence="3">Muscle</tissue>
    </source>
</reference>
<sequence length="111" mass="12179">MGLTASCGWWASCMGVACPAGVTDDLSREERERLAEFGRHKTPSLRSMSRGRKLMSCFSIQGLTADGAWPEEAEGAFFYLATTAWEGEEEAEPRRKQGGKRNIRCAISSGE</sequence>
<feature type="signal peptide" evidence="2">
    <location>
        <begin position="1"/>
        <end position="15"/>
    </location>
</feature>
<accession>A0A5B7G835</accession>
<evidence type="ECO:0000256" key="2">
    <source>
        <dbReference type="SAM" id="SignalP"/>
    </source>
</evidence>
<keyword evidence="2" id="KW-0732">Signal</keyword>
<dbReference type="EMBL" id="VSRR010013731">
    <property type="protein sequence ID" value="MPC56151.1"/>
    <property type="molecule type" value="Genomic_DNA"/>
</dbReference>
<organism evidence="3 4">
    <name type="scientific">Portunus trituberculatus</name>
    <name type="common">Swimming crab</name>
    <name type="synonym">Neptunus trituberculatus</name>
    <dbReference type="NCBI Taxonomy" id="210409"/>
    <lineage>
        <taxon>Eukaryota</taxon>
        <taxon>Metazoa</taxon>
        <taxon>Ecdysozoa</taxon>
        <taxon>Arthropoda</taxon>
        <taxon>Crustacea</taxon>
        <taxon>Multicrustacea</taxon>
        <taxon>Malacostraca</taxon>
        <taxon>Eumalacostraca</taxon>
        <taxon>Eucarida</taxon>
        <taxon>Decapoda</taxon>
        <taxon>Pleocyemata</taxon>
        <taxon>Brachyura</taxon>
        <taxon>Eubrachyura</taxon>
        <taxon>Portunoidea</taxon>
        <taxon>Portunidae</taxon>
        <taxon>Portuninae</taxon>
        <taxon>Portunus</taxon>
    </lineage>
</organism>
<dbReference type="AlphaFoldDB" id="A0A5B7G835"/>
<feature type="region of interest" description="Disordered" evidence="1">
    <location>
        <begin position="89"/>
        <end position="111"/>
    </location>
</feature>
<keyword evidence="4" id="KW-1185">Reference proteome</keyword>